<comment type="pathway">
    <text evidence="3 8">Cofactor biosynthesis; tetrahydrofolate biosynthesis; 2-amino-4-hydroxy-6-hydroxymethyl-7,8-dihydropteridine diphosphate from 7,8-dihydroneopterin triphosphate: step 3/4.</text>
</comment>
<dbReference type="CDD" id="cd00534">
    <property type="entry name" value="DHNA_DHNTPE"/>
    <property type="match status" value="1"/>
</dbReference>
<dbReference type="PANTHER" id="PTHR42844">
    <property type="entry name" value="DIHYDRONEOPTERIN ALDOLASE 1-RELATED"/>
    <property type="match status" value="1"/>
</dbReference>
<keyword evidence="11" id="KW-1185">Reference proteome</keyword>
<dbReference type="SMART" id="SM00905">
    <property type="entry name" value="FolB"/>
    <property type="match status" value="1"/>
</dbReference>
<dbReference type="NCBIfam" id="TIGR00526">
    <property type="entry name" value="folB_dom"/>
    <property type="match status" value="1"/>
</dbReference>
<dbReference type="FunFam" id="3.30.1130.10:FF:000002">
    <property type="entry name" value="7,8-dihydroneopterin aldolase"/>
    <property type="match status" value="1"/>
</dbReference>
<dbReference type="RefSeq" id="WP_091982677.1">
    <property type="nucleotide sequence ID" value="NZ_FOLO01000009.1"/>
</dbReference>
<gene>
    <name evidence="10" type="ORF">SAMN02745724_01675</name>
</gene>
<dbReference type="GO" id="GO:0046654">
    <property type="term" value="P:tetrahydrofolate biosynthetic process"/>
    <property type="evidence" value="ECO:0007669"/>
    <property type="project" value="UniProtKB-UniRule"/>
</dbReference>
<keyword evidence="6" id="KW-0413">Isomerase</keyword>
<sequence length="121" mass="13671">MDKVFITQLHVDTIIGVYDFEKETEQSLFFDIEMLTDIRAAANSDDINDTVDYAVVSERIIKHVKAKPVELLETLVEQIAEFILTEFNVTQVKVRVSKPAAVKAAVTVGVEIIRSVKDFKK</sequence>
<dbReference type="EMBL" id="FOLO01000009">
    <property type="protein sequence ID" value="SFC44217.1"/>
    <property type="molecule type" value="Genomic_DNA"/>
</dbReference>
<dbReference type="Gene3D" id="3.30.1130.10">
    <property type="match status" value="1"/>
</dbReference>
<dbReference type="GO" id="GO:0016853">
    <property type="term" value="F:isomerase activity"/>
    <property type="evidence" value="ECO:0007669"/>
    <property type="project" value="UniProtKB-KW"/>
</dbReference>
<comment type="catalytic activity">
    <reaction evidence="2 8">
        <text>7,8-dihydroneopterin = 6-hydroxymethyl-7,8-dihydropterin + glycolaldehyde</text>
        <dbReference type="Rhea" id="RHEA:10540"/>
        <dbReference type="ChEBI" id="CHEBI:17001"/>
        <dbReference type="ChEBI" id="CHEBI:17071"/>
        <dbReference type="ChEBI" id="CHEBI:44841"/>
        <dbReference type="EC" id="4.1.2.25"/>
    </reaction>
</comment>
<evidence type="ECO:0000256" key="7">
    <source>
        <dbReference type="ARBA" id="ARBA00023239"/>
    </source>
</evidence>
<evidence type="ECO:0000313" key="10">
    <source>
        <dbReference type="EMBL" id="SFC44217.1"/>
    </source>
</evidence>
<accession>A0A1I1J6L7</accession>
<evidence type="ECO:0000256" key="8">
    <source>
        <dbReference type="RuleBase" id="RU362079"/>
    </source>
</evidence>
<dbReference type="InterPro" id="IPR006157">
    <property type="entry name" value="FolB_dom"/>
</dbReference>
<dbReference type="PANTHER" id="PTHR42844:SF1">
    <property type="entry name" value="DIHYDRONEOPTERIN ALDOLASE 1-RELATED"/>
    <property type="match status" value="1"/>
</dbReference>
<dbReference type="STRING" id="1123010.SAMN02745724_01675"/>
<dbReference type="Pfam" id="PF02152">
    <property type="entry name" value="FolB"/>
    <property type="match status" value="1"/>
</dbReference>
<dbReference type="OrthoDB" id="9810587at2"/>
<comment type="similarity">
    <text evidence="4 8">Belongs to the DHNA family.</text>
</comment>
<evidence type="ECO:0000256" key="2">
    <source>
        <dbReference type="ARBA" id="ARBA00001353"/>
    </source>
</evidence>
<evidence type="ECO:0000256" key="4">
    <source>
        <dbReference type="ARBA" id="ARBA00005708"/>
    </source>
</evidence>
<evidence type="ECO:0000259" key="9">
    <source>
        <dbReference type="SMART" id="SM00905"/>
    </source>
</evidence>
<evidence type="ECO:0000256" key="1">
    <source>
        <dbReference type="ARBA" id="ARBA00000693"/>
    </source>
</evidence>
<feature type="domain" description="Dihydroneopterin aldolase/epimerase" evidence="9">
    <location>
        <begin position="4"/>
        <end position="114"/>
    </location>
</feature>
<dbReference type="NCBIfam" id="TIGR00525">
    <property type="entry name" value="folB"/>
    <property type="match status" value="1"/>
</dbReference>
<keyword evidence="7 8" id="KW-0456">Lyase</keyword>
<dbReference type="InterPro" id="IPR006156">
    <property type="entry name" value="Dihydroneopterin_aldolase"/>
</dbReference>
<organism evidence="10 11">
    <name type="scientific">Pseudoalteromonas denitrificans DSM 6059</name>
    <dbReference type="NCBI Taxonomy" id="1123010"/>
    <lineage>
        <taxon>Bacteria</taxon>
        <taxon>Pseudomonadati</taxon>
        <taxon>Pseudomonadota</taxon>
        <taxon>Gammaproteobacteria</taxon>
        <taxon>Alteromonadales</taxon>
        <taxon>Pseudoalteromonadaceae</taxon>
        <taxon>Pseudoalteromonas</taxon>
    </lineage>
</organism>
<dbReference type="GO" id="GO:0004150">
    <property type="term" value="F:dihydroneopterin aldolase activity"/>
    <property type="evidence" value="ECO:0007669"/>
    <property type="project" value="UniProtKB-UniRule"/>
</dbReference>
<dbReference type="InterPro" id="IPR043133">
    <property type="entry name" value="GTP-CH-I_C/QueF"/>
</dbReference>
<dbReference type="Proteomes" id="UP000198862">
    <property type="component" value="Unassembled WGS sequence"/>
</dbReference>
<dbReference type="EC" id="4.1.2.25" evidence="8"/>
<protein>
    <recommendedName>
        <fullName evidence="8">7,8-dihydroneopterin aldolase</fullName>
        <ecNumber evidence="8">4.1.2.25</ecNumber>
    </recommendedName>
</protein>
<dbReference type="GO" id="GO:0005737">
    <property type="term" value="C:cytoplasm"/>
    <property type="evidence" value="ECO:0007669"/>
    <property type="project" value="TreeGrafter"/>
</dbReference>
<comment type="catalytic activity">
    <reaction evidence="1">
        <text>7,8-dihydroneopterin = 7,8-dihydromonapterin</text>
        <dbReference type="Rhea" id="RHEA:45328"/>
        <dbReference type="ChEBI" id="CHEBI:17001"/>
        <dbReference type="ChEBI" id="CHEBI:71175"/>
        <dbReference type="EC" id="5.1.99.8"/>
    </reaction>
</comment>
<evidence type="ECO:0000256" key="5">
    <source>
        <dbReference type="ARBA" id="ARBA00022909"/>
    </source>
</evidence>
<dbReference type="UniPathway" id="UPA00077">
    <property type="reaction ID" value="UER00154"/>
</dbReference>
<comment type="function">
    <text evidence="8">Catalyzes the conversion of 7,8-dihydroneopterin to 6-hydroxymethyl-7,8-dihydropterin.</text>
</comment>
<evidence type="ECO:0000256" key="6">
    <source>
        <dbReference type="ARBA" id="ARBA00023235"/>
    </source>
</evidence>
<dbReference type="AlphaFoldDB" id="A0A1I1J6L7"/>
<proteinExistence type="inferred from homology"/>
<evidence type="ECO:0000256" key="3">
    <source>
        <dbReference type="ARBA" id="ARBA00005013"/>
    </source>
</evidence>
<evidence type="ECO:0000313" key="11">
    <source>
        <dbReference type="Proteomes" id="UP000198862"/>
    </source>
</evidence>
<dbReference type="SUPFAM" id="SSF55620">
    <property type="entry name" value="Tetrahydrobiopterin biosynthesis enzymes-like"/>
    <property type="match status" value="1"/>
</dbReference>
<name>A0A1I1J6L7_9GAMM</name>
<keyword evidence="5 8" id="KW-0289">Folate biosynthesis</keyword>
<reference evidence="10 11" key="1">
    <citation type="submission" date="2016-10" db="EMBL/GenBank/DDBJ databases">
        <authorList>
            <person name="de Groot N.N."/>
        </authorList>
    </citation>
    <scope>NUCLEOTIDE SEQUENCE [LARGE SCALE GENOMIC DNA]</scope>
    <source>
        <strain evidence="10 11">DSM 6059</strain>
    </source>
</reference>
<dbReference type="GO" id="GO:0046656">
    <property type="term" value="P:folic acid biosynthetic process"/>
    <property type="evidence" value="ECO:0007669"/>
    <property type="project" value="UniProtKB-UniRule"/>
</dbReference>